<gene>
    <name evidence="1" type="ORF">N7450_008004</name>
</gene>
<protein>
    <submittedName>
        <fullName evidence="1">Uncharacterized protein</fullName>
    </submittedName>
</protein>
<dbReference type="EMBL" id="JAQJAC010000007">
    <property type="protein sequence ID" value="KAJ5579137.1"/>
    <property type="molecule type" value="Genomic_DNA"/>
</dbReference>
<keyword evidence="2" id="KW-1185">Reference proteome</keyword>
<organism evidence="1 2">
    <name type="scientific">Penicillium hetheringtonii</name>
    <dbReference type="NCBI Taxonomy" id="911720"/>
    <lineage>
        <taxon>Eukaryota</taxon>
        <taxon>Fungi</taxon>
        <taxon>Dikarya</taxon>
        <taxon>Ascomycota</taxon>
        <taxon>Pezizomycotina</taxon>
        <taxon>Eurotiomycetes</taxon>
        <taxon>Eurotiomycetidae</taxon>
        <taxon>Eurotiales</taxon>
        <taxon>Aspergillaceae</taxon>
        <taxon>Penicillium</taxon>
    </lineage>
</organism>
<evidence type="ECO:0000313" key="1">
    <source>
        <dbReference type="EMBL" id="KAJ5579137.1"/>
    </source>
</evidence>
<dbReference type="Proteomes" id="UP001216150">
    <property type="component" value="Unassembled WGS sequence"/>
</dbReference>
<evidence type="ECO:0000313" key="2">
    <source>
        <dbReference type="Proteomes" id="UP001216150"/>
    </source>
</evidence>
<reference evidence="1 2" key="1">
    <citation type="journal article" date="2023" name="IMA Fungus">
        <title>Comparative genomic study of the Penicillium genus elucidates a diverse pangenome and 15 lateral gene transfer events.</title>
        <authorList>
            <person name="Petersen C."/>
            <person name="Sorensen T."/>
            <person name="Nielsen M.R."/>
            <person name="Sondergaard T.E."/>
            <person name="Sorensen J.L."/>
            <person name="Fitzpatrick D.A."/>
            <person name="Frisvad J.C."/>
            <person name="Nielsen K.L."/>
        </authorList>
    </citation>
    <scope>NUCLEOTIDE SEQUENCE [LARGE SCALE GENOMIC DNA]</scope>
    <source>
        <strain evidence="1 2">IBT 29057</strain>
    </source>
</reference>
<proteinExistence type="predicted"/>
<comment type="caution">
    <text evidence="1">The sequence shown here is derived from an EMBL/GenBank/DDBJ whole genome shotgun (WGS) entry which is preliminary data.</text>
</comment>
<dbReference type="AlphaFoldDB" id="A0AAD6DFI5"/>
<sequence length="73" mass="7913">MATDGVDEVEAMISALSITAPLATSSAATPLRETQKLRPCKAVHRPTPIKLEMPPMNASRRASLFVAFVYMQP</sequence>
<name>A0AAD6DFI5_9EURO</name>
<accession>A0AAD6DFI5</accession>